<dbReference type="Proteomes" id="UP000829398">
    <property type="component" value="Chromosome 7"/>
</dbReference>
<proteinExistence type="predicted"/>
<accession>A0ACB8JD31</accession>
<evidence type="ECO:0000313" key="1">
    <source>
        <dbReference type="EMBL" id="KAH9715707.1"/>
    </source>
</evidence>
<gene>
    <name evidence="1" type="ORF">KPL71_021156</name>
</gene>
<dbReference type="EMBL" id="CM039176">
    <property type="protein sequence ID" value="KAH9715707.1"/>
    <property type="molecule type" value="Genomic_DNA"/>
</dbReference>
<comment type="caution">
    <text evidence="1">The sequence shown here is derived from an EMBL/GenBank/DDBJ whole genome shotgun (WGS) entry which is preliminary data.</text>
</comment>
<reference evidence="2" key="1">
    <citation type="journal article" date="2023" name="Hortic. Res.">
        <title>A chromosome-level phased genome enabling allele-level studies in sweet orange: a case study on citrus Huanglongbing tolerance.</title>
        <authorList>
            <person name="Wu B."/>
            <person name="Yu Q."/>
            <person name="Deng Z."/>
            <person name="Duan Y."/>
            <person name="Luo F."/>
            <person name="Gmitter F. Jr."/>
        </authorList>
    </citation>
    <scope>NUCLEOTIDE SEQUENCE [LARGE SCALE GENOMIC DNA]</scope>
    <source>
        <strain evidence="2">cv. Valencia</strain>
    </source>
</reference>
<organism evidence="1 2">
    <name type="scientific">Citrus sinensis</name>
    <name type="common">Sweet orange</name>
    <name type="synonym">Citrus aurantium var. sinensis</name>
    <dbReference type="NCBI Taxonomy" id="2711"/>
    <lineage>
        <taxon>Eukaryota</taxon>
        <taxon>Viridiplantae</taxon>
        <taxon>Streptophyta</taxon>
        <taxon>Embryophyta</taxon>
        <taxon>Tracheophyta</taxon>
        <taxon>Spermatophyta</taxon>
        <taxon>Magnoliopsida</taxon>
        <taxon>eudicotyledons</taxon>
        <taxon>Gunneridae</taxon>
        <taxon>Pentapetalae</taxon>
        <taxon>rosids</taxon>
        <taxon>malvids</taxon>
        <taxon>Sapindales</taxon>
        <taxon>Rutaceae</taxon>
        <taxon>Aurantioideae</taxon>
        <taxon>Citrus</taxon>
    </lineage>
</organism>
<name>A0ACB8JD31_CITSI</name>
<protein>
    <submittedName>
        <fullName evidence="1">Uncharacterized protein</fullName>
    </submittedName>
</protein>
<sequence length="913" mass="104952">MAPSSSLRQFAVDFVKLERFDGGNFIRWQKKLHFLLTSLNVVYVLTTPKPQERENETLAETRVRHKWEQDDYVCKGHICNAMSDTLFDQYHNKPTSKEIWDSLEAKYMMEDATSKKFLASKFFNYRMVDNRLVVEQYNEILHILDQFNQHNMKMDESIIVSSIVNKLPPSWKDYKKSLKHNKEEISLDGLGQSLRIEEELKLNSFEDQTTTSSKINVVEERKEFKHSNHPKNNQKRKFDSKENKNNKKKKKDSGATKHVCKDRSLFKSYKAMDDGSVLYMENSSTAIVKGKGNVQLEFTSGKTLTLTDVYHVPEVRKNLVSGSLLNKFGFKLVFESNKFILSKGGTFVGKGYMYEGMFKLNINNMNVSSAYMVDSLSLWHNRLGHVNIRRLHDMANLELIPKHENDMHEKCKGCRAIVRLPEPKIKKLGERGIEGIFLGYAEHSKAYRFLVTEPNSFVEINTIVESRDAIFYENRFSTIPKSIDSQENDKQIEIGQKRDANNEQNHLRRSKRIRTIKSFGPDFIVYLVEGTRDSQSKQTMITPIIESDPLTYEEVMKSQDAAFWKEVINDEMDSIVGNKTWKLVDLPHGSNPIGCKWIFKKKKKVDGTIERFKARLVAKGFTQKEGLDYFDTYAHVARIATIRVLIALASIYQFEIHQMNVKTTFLNGELDEEIYMKQPEGSVSQLEYARIIGCFMYAMTCTRPDIAFVVGKLSRYTSNPSQAHWQAVYRILKYLKHIMDYGIYYTGYPSVLEGFSDASWITDRDDHTSTSGWIFNLGGGVISWGSKKQTCIADSTMAAKFVALALGCKKAKWLRNLLIEIPIWPKPMPHVSIHCDSEATLSRAYSQIYNGKSRHIGLIHNYVRQLLTDGVITIDFVKSCQNLADPLTKALARDIVFKTSKGMGLKPASSYHQ</sequence>
<keyword evidence="2" id="KW-1185">Reference proteome</keyword>
<evidence type="ECO:0000313" key="2">
    <source>
        <dbReference type="Proteomes" id="UP000829398"/>
    </source>
</evidence>